<comment type="cofactor">
    <cofactor evidence="1 11">
        <name>Zn(2+)</name>
        <dbReference type="ChEBI" id="CHEBI:29105"/>
    </cofactor>
</comment>
<feature type="transmembrane region" description="Helical" evidence="11">
    <location>
        <begin position="283"/>
        <end position="302"/>
    </location>
</feature>
<dbReference type="PROSITE" id="PS50106">
    <property type="entry name" value="PDZ"/>
    <property type="match status" value="1"/>
</dbReference>
<dbReference type="InterPro" id="IPR008915">
    <property type="entry name" value="Peptidase_M50"/>
</dbReference>
<keyword evidence="14" id="KW-1185">Reference proteome</keyword>
<dbReference type="NCBIfam" id="TIGR00054">
    <property type="entry name" value="RIP metalloprotease RseP"/>
    <property type="match status" value="1"/>
</dbReference>
<keyword evidence="5 11" id="KW-0812">Transmembrane</keyword>
<organism evidence="13 14">
    <name type="scientific">Novosphingobium ovatum</name>
    <dbReference type="NCBI Taxonomy" id="1908523"/>
    <lineage>
        <taxon>Bacteria</taxon>
        <taxon>Pseudomonadati</taxon>
        <taxon>Pseudomonadota</taxon>
        <taxon>Alphaproteobacteria</taxon>
        <taxon>Sphingomonadales</taxon>
        <taxon>Sphingomonadaceae</taxon>
        <taxon>Novosphingobium</taxon>
    </lineage>
</organism>
<feature type="transmembrane region" description="Helical" evidence="11">
    <location>
        <begin position="330"/>
        <end position="352"/>
    </location>
</feature>
<keyword evidence="7 11" id="KW-0862">Zinc</keyword>
<evidence type="ECO:0000259" key="12">
    <source>
        <dbReference type="PROSITE" id="PS50106"/>
    </source>
</evidence>
<evidence type="ECO:0000256" key="2">
    <source>
        <dbReference type="ARBA" id="ARBA00004141"/>
    </source>
</evidence>
<dbReference type="SUPFAM" id="SSF50156">
    <property type="entry name" value="PDZ domain-like"/>
    <property type="match status" value="1"/>
</dbReference>
<evidence type="ECO:0000256" key="9">
    <source>
        <dbReference type="ARBA" id="ARBA00023049"/>
    </source>
</evidence>
<dbReference type="Proteomes" id="UP000753724">
    <property type="component" value="Unassembled WGS sequence"/>
</dbReference>
<keyword evidence="11" id="KW-0479">Metal-binding</keyword>
<gene>
    <name evidence="13" type="primary">rseP</name>
    <name evidence="13" type="ORF">GTZ99_15805</name>
</gene>
<name>A0ABW9XHI9_9SPHN</name>
<dbReference type="Pfam" id="PF02163">
    <property type="entry name" value="Peptidase_M50"/>
    <property type="match status" value="1"/>
</dbReference>
<evidence type="ECO:0000256" key="6">
    <source>
        <dbReference type="ARBA" id="ARBA00022801"/>
    </source>
</evidence>
<proteinExistence type="inferred from homology"/>
<dbReference type="SMART" id="SM00228">
    <property type="entry name" value="PDZ"/>
    <property type="match status" value="1"/>
</dbReference>
<evidence type="ECO:0000256" key="8">
    <source>
        <dbReference type="ARBA" id="ARBA00022989"/>
    </source>
</evidence>
<dbReference type="GO" id="GO:0008237">
    <property type="term" value="F:metallopeptidase activity"/>
    <property type="evidence" value="ECO:0007669"/>
    <property type="project" value="UniProtKB-KW"/>
</dbReference>
<dbReference type="InterPro" id="IPR004387">
    <property type="entry name" value="Pept_M50_Zn"/>
</dbReference>
<evidence type="ECO:0000256" key="7">
    <source>
        <dbReference type="ARBA" id="ARBA00022833"/>
    </source>
</evidence>
<dbReference type="InterPro" id="IPR001478">
    <property type="entry name" value="PDZ"/>
</dbReference>
<dbReference type="CDD" id="cd06163">
    <property type="entry name" value="S2P-M50_PDZ_RseP-like"/>
    <property type="match status" value="1"/>
</dbReference>
<protein>
    <recommendedName>
        <fullName evidence="11">Zinc metalloprotease</fullName>
        <ecNumber evidence="11">3.4.24.-</ecNumber>
    </recommendedName>
</protein>
<evidence type="ECO:0000256" key="11">
    <source>
        <dbReference type="RuleBase" id="RU362031"/>
    </source>
</evidence>
<evidence type="ECO:0000256" key="5">
    <source>
        <dbReference type="ARBA" id="ARBA00022692"/>
    </source>
</evidence>
<evidence type="ECO:0000256" key="10">
    <source>
        <dbReference type="ARBA" id="ARBA00023136"/>
    </source>
</evidence>
<keyword evidence="6 11" id="KW-0378">Hydrolase</keyword>
<dbReference type="Gene3D" id="2.30.42.10">
    <property type="match status" value="1"/>
</dbReference>
<reference evidence="14" key="1">
    <citation type="submission" date="2020-01" db="EMBL/GenBank/DDBJ databases">
        <title>Sphingomonas sp. strain CSW-10.</title>
        <authorList>
            <person name="Chen W.-M."/>
        </authorList>
    </citation>
    <scope>NUCLEOTIDE SEQUENCE [LARGE SCALE GENOMIC DNA]</scope>
    <source>
        <strain evidence="14">FSY-8</strain>
    </source>
</reference>
<evidence type="ECO:0000313" key="13">
    <source>
        <dbReference type="EMBL" id="NBC38019.1"/>
    </source>
</evidence>
<dbReference type="CDD" id="cd23081">
    <property type="entry name" value="cpPDZ_EcRseP-like"/>
    <property type="match status" value="1"/>
</dbReference>
<dbReference type="PANTHER" id="PTHR42837:SF2">
    <property type="entry name" value="MEMBRANE METALLOPROTEASE ARASP2, CHLOROPLASTIC-RELATED"/>
    <property type="match status" value="1"/>
</dbReference>
<evidence type="ECO:0000256" key="3">
    <source>
        <dbReference type="ARBA" id="ARBA00007931"/>
    </source>
</evidence>
<dbReference type="Pfam" id="PF17820">
    <property type="entry name" value="PDZ_6"/>
    <property type="match status" value="1"/>
</dbReference>
<feature type="domain" description="PDZ" evidence="12">
    <location>
        <begin position="140"/>
        <end position="162"/>
    </location>
</feature>
<comment type="caution">
    <text evidence="13">The sequence shown here is derived from an EMBL/GenBank/DDBJ whole genome shotgun (WGS) entry which is preliminary data.</text>
</comment>
<evidence type="ECO:0000256" key="4">
    <source>
        <dbReference type="ARBA" id="ARBA00022670"/>
    </source>
</evidence>
<dbReference type="EC" id="3.4.24.-" evidence="11"/>
<accession>A0ABW9XHI9</accession>
<evidence type="ECO:0000313" key="14">
    <source>
        <dbReference type="Proteomes" id="UP000753724"/>
    </source>
</evidence>
<keyword evidence="4" id="KW-0645">Protease</keyword>
<dbReference type="EMBL" id="JAAAPO010000008">
    <property type="protein sequence ID" value="NBC38019.1"/>
    <property type="molecule type" value="Genomic_DNA"/>
</dbReference>
<evidence type="ECO:0000256" key="1">
    <source>
        <dbReference type="ARBA" id="ARBA00001947"/>
    </source>
</evidence>
<sequence length="357" mass="39008">MAFALLLGPLVLVHELGHYWVGRWFGVHADAFSIGFGREIAGWTDRRGTRWKLSILPLGGYVQFAGDMNPASVGADHSQLSAWERSRSFHCKPLWQRFLIVLAGPATNLFVAVAIFAAFNFVYGRIEASPVIANFATPSAAHAAGLQVGDKIVAINGTPIKGFEDIRANVLPYPGETVPVTVLRDGAERTYQVAIASRTIRDEFGNESRIGQIGIAAGQVQRIEMGAAESVTHAFDQSFGIMGTMVTGIRQIVTGKRSVEELGGPVKIAKYSGQRLAMGWQEFVYFTALISINLAFINLLPIPALDGGHLAFYVAEAVRRKPLDARSQEWAFRTGMAFLLALMVFVTLNDILPRNLF</sequence>
<comment type="similarity">
    <text evidence="3 11">Belongs to the peptidase M50B family.</text>
</comment>
<keyword evidence="8 11" id="KW-1133">Transmembrane helix</keyword>
<keyword evidence="9 11" id="KW-0482">Metalloprotease</keyword>
<dbReference type="InterPro" id="IPR041489">
    <property type="entry name" value="PDZ_6"/>
</dbReference>
<feature type="transmembrane region" description="Helical" evidence="11">
    <location>
        <begin position="98"/>
        <end position="123"/>
    </location>
</feature>
<dbReference type="PANTHER" id="PTHR42837">
    <property type="entry name" value="REGULATOR OF SIGMA-E PROTEASE RSEP"/>
    <property type="match status" value="1"/>
</dbReference>
<dbReference type="InterPro" id="IPR036034">
    <property type="entry name" value="PDZ_sf"/>
</dbReference>
<comment type="subcellular location">
    <subcellularLocation>
        <location evidence="2">Membrane</location>
        <topology evidence="2">Multi-pass membrane protein</topology>
    </subcellularLocation>
</comment>
<keyword evidence="10 11" id="KW-0472">Membrane</keyword>